<keyword evidence="2" id="KW-1185">Reference proteome</keyword>
<sequence length="86" mass="10082">MKNSEVFYIVTNSEGKYLAIDTEDNFVWQEEFHPSNKLMAWFTAHQAKVFIVEIFGNIYADYYRVEKVTYDASSGEVLMEVVVDRN</sequence>
<dbReference type="EMBL" id="JEOB01000004">
    <property type="protein sequence ID" value="EXM38568.1"/>
    <property type="molecule type" value="Genomic_DNA"/>
</dbReference>
<reference evidence="1 2" key="1">
    <citation type="submission" date="2013-06" db="EMBL/GenBank/DDBJ databases">
        <title>Rumen cellulosomics: divergent fiber-degrading strategies revealed by comparative genome-wide analysis of six Ruminococcal strains.</title>
        <authorList>
            <person name="Dassa B."/>
            <person name="Borovok I."/>
            <person name="Lamed R."/>
            <person name="Flint H."/>
            <person name="Yeoman C.J."/>
            <person name="White B."/>
            <person name="Bayer E.A."/>
        </authorList>
    </citation>
    <scope>NUCLEOTIDE SEQUENCE [LARGE SCALE GENOMIC DNA]</scope>
    <source>
        <strain evidence="1 2">SY3</strain>
    </source>
</reference>
<dbReference type="Proteomes" id="UP000021369">
    <property type="component" value="Unassembled WGS sequence"/>
</dbReference>
<dbReference type="AlphaFoldDB" id="A0A011VVH3"/>
<dbReference type="RefSeq" id="WP_037289425.1">
    <property type="nucleotide sequence ID" value="NZ_JEOB01000004.1"/>
</dbReference>
<name>A0A011VVH3_RUMAL</name>
<gene>
    <name evidence="1" type="ORF">RASY3_14765</name>
</gene>
<organism evidence="1 2">
    <name type="scientific">Ruminococcus albus SY3</name>
    <dbReference type="NCBI Taxonomy" id="1341156"/>
    <lineage>
        <taxon>Bacteria</taxon>
        <taxon>Bacillati</taxon>
        <taxon>Bacillota</taxon>
        <taxon>Clostridia</taxon>
        <taxon>Eubacteriales</taxon>
        <taxon>Oscillospiraceae</taxon>
        <taxon>Ruminococcus</taxon>
    </lineage>
</organism>
<accession>A0A011VVH3</accession>
<evidence type="ECO:0000313" key="2">
    <source>
        <dbReference type="Proteomes" id="UP000021369"/>
    </source>
</evidence>
<evidence type="ECO:0000313" key="1">
    <source>
        <dbReference type="EMBL" id="EXM38568.1"/>
    </source>
</evidence>
<comment type="caution">
    <text evidence="1">The sequence shown here is derived from an EMBL/GenBank/DDBJ whole genome shotgun (WGS) entry which is preliminary data.</text>
</comment>
<proteinExistence type="predicted"/>
<protein>
    <submittedName>
        <fullName evidence="1">Uncharacterized protein</fullName>
    </submittedName>
</protein>